<comment type="caution">
    <text evidence="7">The sequence shown here is derived from an EMBL/GenBank/DDBJ whole genome shotgun (WGS) entry which is preliminary data.</text>
</comment>
<comment type="similarity">
    <text evidence="1">Belongs to the sigma-70 factor family. ECF subfamily.</text>
</comment>
<dbReference type="PANTHER" id="PTHR43133:SF46">
    <property type="entry name" value="RNA POLYMERASE SIGMA-70 FACTOR ECF SUBFAMILY"/>
    <property type="match status" value="1"/>
</dbReference>
<reference evidence="7 8" key="1">
    <citation type="journal article" date="2015" name="Int. J. Syst. Evol. Microbiol.">
        <title>Carboxylicivirga linearis sp. nov., isolated from a sea cucumber culture pond.</title>
        <authorList>
            <person name="Wang F.Q."/>
            <person name="Zhou Y.X."/>
            <person name="Lin X.Z."/>
            <person name="Chen G.J."/>
            <person name="Du Z.J."/>
        </authorList>
    </citation>
    <scope>NUCLEOTIDE SEQUENCE [LARGE SCALE GENOMIC DNA]</scope>
    <source>
        <strain evidence="7 8">FB218</strain>
    </source>
</reference>
<dbReference type="InterPro" id="IPR014284">
    <property type="entry name" value="RNA_pol_sigma-70_dom"/>
</dbReference>
<evidence type="ECO:0000256" key="1">
    <source>
        <dbReference type="ARBA" id="ARBA00010641"/>
    </source>
</evidence>
<keyword evidence="8" id="KW-1185">Reference proteome</keyword>
<dbReference type="SUPFAM" id="SSF88659">
    <property type="entry name" value="Sigma3 and sigma4 domains of RNA polymerase sigma factors"/>
    <property type="match status" value="1"/>
</dbReference>
<dbReference type="CDD" id="cd06171">
    <property type="entry name" value="Sigma70_r4"/>
    <property type="match status" value="1"/>
</dbReference>
<keyword evidence="3" id="KW-0731">Sigma factor</keyword>
<feature type="domain" description="RNA polymerase sigma factor 70 region 4 type 2" evidence="6">
    <location>
        <begin position="88"/>
        <end position="139"/>
    </location>
</feature>
<feature type="domain" description="RNA polymerase sigma-70 region 2" evidence="5">
    <location>
        <begin position="4"/>
        <end position="61"/>
    </location>
</feature>
<dbReference type="SUPFAM" id="SSF88946">
    <property type="entry name" value="Sigma2 domain of RNA polymerase sigma factors"/>
    <property type="match status" value="1"/>
</dbReference>
<evidence type="ECO:0000313" key="8">
    <source>
        <dbReference type="Proteomes" id="UP000708576"/>
    </source>
</evidence>
<dbReference type="EMBL" id="JAGUCO010000015">
    <property type="protein sequence ID" value="MBS2099841.1"/>
    <property type="molecule type" value="Genomic_DNA"/>
</dbReference>
<dbReference type="InterPro" id="IPR007627">
    <property type="entry name" value="RNA_pol_sigma70_r2"/>
</dbReference>
<dbReference type="PANTHER" id="PTHR43133">
    <property type="entry name" value="RNA POLYMERASE ECF-TYPE SIGMA FACTO"/>
    <property type="match status" value="1"/>
</dbReference>
<dbReference type="InterPro" id="IPR036388">
    <property type="entry name" value="WH-like_DNA-bd_sf"/>
</dbReference>
<accession>A0ABS5JZL0</accession>
<evidence type="ECO:0000256" key="4">
    <source>
        <dbReference type="ARBA" id="ARBA00023163"/>
    </source>
</evidence>
<gene>
    <name evidence="7" type="ORF">KEM10_16240</name>
</gene>
<proteinExistence type="inferred from homology"/>
<keyword evidence="2" id="KW-0805">Transcription regulation</keyword>
<dbReference type="InterPro" id="IPR013324">
    <property type="entry name" value="RNA_pol_sigma_r3/r4-like"/>
</dbReference>
<evidence type="ECO:0000256" key="2">
    <source>
        <dbReference type="ARBA" id="ARBA00023015"/>
    </source>
</evidence>
<evidence type="ECO:0000256" key="3">
    <source>
        <dbReference type="ARBA" id="ARBA00023082"/>
    </source>
</evidence>
<dbReference type="InterPro" id="IPR013325">
    <property type="entry name" value="RNA_pol_sigma_r2"/>
</dbReference>
<dbReference type="NCBIfam" id="TIGR02937">
    <property type="entry name" value="sigma70-ECF"/>
    <property type="match status" value="1"/>
</dbReference>
<dbReference type="Proteomes" id="UP000708576">
    <property type="component" value="Unassembled WGS sequence"/>
</dbReference>
<organism evidence="7 8">
    <name type="scientific">Carboxylicivirga linearis</name>
    <dbReference type="NCBI Taxonomy" id="1628157"/>
    <lineage>
        <taxon>Bacteria</taxon>
        <taxon>Pseudomonadati</taxon>
        <taxon>Bacteroidota</taxon>
        <taxon>Bacteroidia</taxon>
        <taxon>Marinilabiliales</taxon>
        <taxon>Marinilabiliaceae</taxon>
        <taxon>Carboxylicivirga</taxon>
    </lineage>
</organism>
<dbReference type="Pfam" id="PF04542">
    <property type="entry name" value="Sigma70_r2"/>
    <property type="match status" value="1"/>
</dbReference>
<keyword evidence="4" id="KW-0804">Transcription</keyword>
<evidence type="ECO:0000313" key="7">
    <source>
        <dbReference type="EMBL" id="MBS2099841.1"/>
    </source>
</evidence>
<dbReference type="InterPro" id="IPR039425">
    <property type="entry name" value="RNA_pol_sigma-70-like"/>
</dbReference>
<dbReference type="Pfam" id="PF08281">
    <property type="entry name" value="Sigma70_r4_2"/>
    <property type="match status" value="1"/>
</dbReference>
<dbReference type="InterPro" id="IPR013249">
    <property type="entry name" value="RNA_pol_sigma70_r4_t2"/>
</dbReference>
<protein>
    <submittedName>
        <fullName evidence="7">RNA polymerase sigma factor</fullName>
    </submittedName>
</protein>
<dbReference type="Gene3D" id="1.10.10.10">
    <property type="entry name" value="Winged helix-like DNA-binding domain superfamily/Winged helix DNA-binding domain"/>
    <property type="match status" value="1"/>
</dbReference>
<sequence length="152" mass="18162">MFYTIYRYLNNEEDAAEVLNDGFYKVFSQLDKFKKGGITELLSWTKRIMINESLQLLRRRKELKLVELNGNEIKNTTIDCNIDLETKELFNLITKLPSKYRIVFNLYVVEGYNHKDISEMMNISESTSRSYVLRARLKLQEIIKYTYNHELK</sequence>
<evidence type="ECO:0000259" key="5">
    <source>
        <dbReference type="Pfam" id="PF04542"/>
    </source>
</evidence>
<name>A0ABS5JZL0_9BACT</name>
<evidence type="ECO:0000259" key="6">
    <source>
        <dbReference type="Pfam" id="PF08281"/>
    </source>
</evidence>
<dbReference type="Gene3D" id="1.10.1740.10">
    <property type="match status" value="1"/>
</dbReference>